<evidence type="ECO:0000313" key="3">
    <source>
        <dbReference type="Proteomes" id="UP000000763"/>
    </source>
</evidence>
<feature type="compositionally biased region" description="Basic and acidic residues" evidence="1">
    <location>
        <begin position="80"/>
        <end position="89"/>
    </location>
</feature>
<feature type="compositionally biased region" description="Basic and acidic residues" evidence="1">
    <location>
        <begin position="325"/>
        <end position="342"/>
    </location>
</feature>
<feature type="compositionally biased region" description="Low complexity" evidence="1">
    <location>
        <begin position="90"/>
        <end position="129"/>
    </location>
</feature>
<feature type="compositionally biased region" description="Basic and acidic residues" evidence="1">
    <location>
        <begin position="215"/>
        <end position="228"/>
    </location>
</feature>
<reference evidence="3" key="2">
    <citation type="journal article" date="2008" name="Nucleic Acids Res.">
        <title>The rice annotation project database (RAP-DB): 2008 update.</title>
        <authorList>
            <consortium name="The rice annotation project (RAP)"/>
        </authorList>
    </citation>
    <scope>GENOME REANNOTATION</scope>
    <source>
        <strain evidence="3">cv. Nipponbare</strain>
    </source>
</reference>
<proteinExistence type="predicted"/>
<organism evidence="2 3">
    <name type="scientific">Oryza sativa subsp. japonica</name>
    <name type="common">Rice</name>
    <dbReference type="NCBI Taxonomy" id="39947"/>
    <lineage>
        <taxon>Eukaryota</taxon>
        <taxon>Viridiplantae</taxon>
        <taxon>Streptophyta</taxon>
        <taxon>Embryophyta</taxon>
        <taxon>Tracheophyta</taxon>
        <taxon>Spermatophyta</taxon>
        <taxon>Magnoliopsida</taxon>
        <taxon>Liliopsida</taxon>
        <taxon>Poales</taxon>
        <taxon>Poaceae</taxon>
        <taxon>BOP clade</taxon>
        <taxon>Oryzoideae</taxon>
        <taxon>Oryzeae</taxon>
        <taxon>Oryzinae</taxon>
        <taxon>Oryza</taxon>
        <taxon>Oryza sativa</taxon>
    </lineage>
</organism>
<accession>Q65WS5</accession>
<feature type="compositionally biased region" description="Basic and acidic residues" evidence="1">
    <location>
        <begin position="15"/>
        <end position="43"/>
    </location>
</feature>
<evidence type="ECO:0008006" key="4">
    <source>
        <dbReference type="Google" id="ProtNLM"/>
    </source>
</evidence>
<reference evidence="3" key="1">
    <citation type="journal article" date="2005" name="Nature">
        <title>The map-based sequence of the rice genome.</title>
        <authorList>
            <consortium name="International rice genome sequencing project (IRGSP)"/>
            <person name="Matsumoto T."/>
            <person name="Wu J."/>
            <person name="Kanamori H."/>
            <person name="Katayose Y."/>
            <person name="Fujisawa M."/>
            <person name="Namiki N."/>
            <person name="Mizuno H."/>
            <person name="Yamamoto K."/>
            <person name="Antonio B.A."/>
            <person name="Baba T."/>
            <person name="Sakata K."/>
            <person name="Nagamura Y."/>
            <person name="Aoki H."/>
            <person name="Arikawa K."/>
            <person name="Arita K."/>
            <person name="Bito T."/>
            <person name="Chiden Y."/>
            <person name="Fujitsuka N."/>
            <person name="Fukunaka R."/>
            <person name="Hamada M."/>
            <person name="Harada C."/>
            <person name="Hayashi A."/>
            <person name="Hijishita S."/>
            <person name="Honda M."/>
            <person name="Hosokawa S."/>
            <person name="Ichikawa Y."/>
            <person name="Idonuma A."/>
            <person name="Iijima M."/>
            <person name="Ikeda M."/>
            <person name="Ikeno M."/>
            <person name="Ito K."/>
            <person name="Ito S."/>
            <person name="Ito T."/>
            <person name="Ito Y."/>
            <person name="Ito Y."/>
            <person name="Iwabuchi A."/>
            <person name="Kamiya K."/>
            <person name="Karasawa W."/>
            <person name="Kurita K."/>
            <person name="Katagiri S."/>
            <person name="Kikuta A."/>
            <person name="Kobayashi H."/>
            <person name="Kobayashi N."/>
            <person name="Machita K."/>
            <person name="Maehara T."/>
            <person name="Masukawa M."/>
            <person name="Mizubayashi T."/>
            <person name="Mukai Y."/>
            <person name="Nagasaki H."/>
            <person name="Nagata Y."/>
            <person name="Naito S."/>
            <person name="Nakashima M."/>
            <person name="Nakama Y."/>
            <person name="Nakamichi Y."/>
            <person name="Nakamura M."/>
            <person name="Meguro A."/>
            <person name="Negishi M."/>
            <person name="Ohta I."/>
            <person name="Ohta T."/>
            <person name="Okamoto M."/>
            <person name="Ono N."/>
            <person name="Saji S."/>
            <person name="Sakaguchi M."/>
            <person name="Sakai K."/>
            <person name="Shibata M."/>
            <person name="Shimokawa T."/>
            <person name="Song J."/>
            <person name="Takazaki Y."/>
            <person name="Terasawa K."/>
            <person name="Tsugane M."/>
            <person name="Tsuji K."/>
            <person name="Ueda S."/>
            <person name="Waki K."/>
            <person name="Yamagata H."/>
            <person name="Yamamoto M."/>
            <person name="Yamamoto S."/>
            <person name="Yamane H."/>
            <person name="Yoshiki S."/>
            <person name="Yoshihara R."/>
            <person name="Yukawa K."/>
            <person name="Zhong H."/>
            <person name="Yano M."/>
            <person name="Yuan Q."/>
            <person name="Ouyang S."/>
            <person name="Liu J."/>
            <person name="Jones K.M."/>
            <person name="Gansberger K."/>
            <person name="Moffat K."/>
            <person name="Hill J."/>
            <person name="Bera J."/>
            <person name="Fadrosh D."/>
            <person name="Jin S."/>
            <person name="Johri S."/>
            <person name="Kim M."/>
            <person name="Overton L."/>
            <person name="Reardon M."/>
            <person name="Tsitrin T."/>
            <person name="Vuong H."/>
            <person name="Weaver B."/>
            <person name="Ciecko A."/>
            <person name="Tallon L."/>
            <person name="Jackson J."/>
            <person name="Pai G."/>
            <person name="Aken S.V."/>
            <person name="Utterback T."/>
            <person name="Reidmuller S."/>
            <person name="Feldblyum T."/>
            <person name="Hsiao J."/>
            <person name="Zismann V."/>
            <person name="Iobst S."/>
            <person name="de Vazeille A.R."/>
            <person name="Buell C.R."/>
            <person name="Ying K."/>
            <person name="Li Y."/>
            <person name="Lu T."/>
            <person name="Huang Y."/>
            <person name="Zhao Q."/>
            <person name="Feng Q."/>
            <person name="Zhang L."/>
            <person name="Zhu J."/>
            <person name="Weng Q."/>
            <person name="Mu J."/>
            <person name="Lu Y."/>
            <person name="Fan D."/>
            <person name="Liu Y."/>
            <person name="Guan J."/>
            <person name="Zhang Y."/>
            <person name="Yu S."/>
            <person name="Liu X."/>
            <person name="Zhang Y."/>
            <person name="Hong G."/>
            <person name="Han B."/>
            <person name="Choisne N."/>
            <person name="Demange N."/>
            <person name="Orjeda G."/>
            <person name="Samain S."/>
            <person name="Cattolico L."/>
            <person name="Pelletier E."/>
            <person name="Couloux A."/>
            <person name="Segurens B."/>
            <person name="Wincker P."/>
            <person name="D'Hont A."/>
            <person name="Scarpelli C."/>
            <person name="Weissenbach J."/>
            <person name="Salanoubat M."/>
            <person name="Quetier F."/>
            <person name="Yu Y."/>
            <person name="Kim H.R."/>
            <person name="Rambo T."/>
            <person name="Currie J."/>
            <person name="Collura K."/>
            <person name="Luo M."/>
            <person name="Yang T."/>
            <person name="Ammiraju J.S.S."/>
            <person name="Engler F."/>
            <person name="Soderlund C."/>
            <person name="Wing R.A."/>
            <person name="Palmer L.E."/>
            <person name="de la Bastide M."/>
            <person name="Spiegel L."/>
            <person name="Nascimento L."/>
            <person name="Zutavern T."/>
            <person name="O'Shaughnessy A."/>
            <person name="Dike S."/>
            <person name="Dedhia N."/>
            <person name="Preston R."/>
            <person name="Balija V."/>
            <person name="McCombie W.R."/>
            <person name="Chow T."/>
            <person name="Chen H."/>
            <person name="Chung M."/>
            <person name="Chen C."/>
            <person name="Shaw J."/>
            <person name="Wu H."/>
            <person name="Hsiao K."/>
            <person name="Chao Y."/>
            <person name="Chu M."/>
            <person name="Cheng C."/>
            <person name="Hour A."/>
            <person name="Lee P."/>
            <person name="Lin S."/>
            <person name="Lin Y."/>
            <person name="Liou J."/>
            <person name="Liu S."/>
            <person name="Hsing Y."/>
            <person name="Raghuvanshi S."/>
            <person name="Mohanty A."/>
            <person name="Bharti A.K."/>
            <person name="Gaur A."/>
            <person name="Gupta V."/>
            <person name="Kumar D."/>
            <person name="Ravi V."/>
            <person name="Vij S."/>
            <person name="Kapur A."/>
            <person name="Khurana P."/>
            <person name="Khurana P."/>
            <person name="Khurana J.P."/>
            <person name="Tyagi A.K."/>
            <person name="Gaikwad K."/>
            <person name="Singh A."/>
            <person name="Dalal V."/>
            <person name="Srivastava S."/>
            <person name="Dixit A."/>
            <person name="Pal A.K."/>
            <person name="Ghazi I.A."/>
            <person name="Yadav M."/>
            <person name="Pandit A."/>
            <person name="Bhargava A."/>
            <person name="Sureshbabu K."/>
            <person name="Batra K."/>
            <person name="Sharma T.R."/>
            <person name="Mohapatra T."/>
            <person name="Singh N.K."/>
            <person name="Messing J."/>
            <person name="Nelson A.B."/>
            <person name="Fuks G."/>
            <person name="Kavchok S."/>
            <person name="Keizer G."/>
            <person name="Linton E."/>
            <person name="Llaca V."/>
            <person name="Song R."/>
            <person name="Tanyolac B."/>
            <person name="Young S."/>
            <person name="Ho-Il K."/>
            <person name="Hahn J.H."/>
            <person name="Sangsakoo G."/>
            <person name="Vanavichit A."/>
            <person name="de Mattos Luiz.A.T."/>
            <person name="Zimmer P.D."/>
            <person name="Malone G."/>
            <person name="Dellagostin O."/>
            <person name="de Oliveira A.C."/>
            <person name="Bevan M."/>
            <person name="Bancroft I."/>
            <person name="Minx P."/>
            <person name="Cordum H."/>
            <person name="Wilson R."/>
            <person name="Cheng Z."/>
            <person name="Jin W."/>
            <person name="Jiang J."/>
            <person name="Leong S.A."/>
            <person name="Iwama H."/>
            <person name="Gojobori T."/>
            <person name="Itoh T."/>
            <person name="Niimura Y."/>
            <person name="Fujii Y."/>
            <person name="Habara T."/>
            <person name="Sakai H."/>
            <person name="Sato Y."/>
            <person name="Wilson G."/>
            <person name="Kumar K."/>
            <person name="McCouch S."/>
            <person name="Juretic N."/>
            <person name="Hoen D."/>
            <person name="Wright S."/>
            <person name="Bruskiewich R."/>
            <person name="Bureau T."/>
            <person name="Miyao A."/>
            <person name="Hirochika H."/>
            <person name="Nishikawa T."/>
            <person name="Kadowaki K."/>
            <person name="Sugiura M."/>
            <person name="Burr B."/>
            <person name="Sasaki T."/>
        </authorList>
    </citation>
    <scope>NUCLEOTIDE SEQUENCE [LARGE SCALE GENOMIC DNA]</scope>
    <source>
        <strain evidence="3">cv. Nipponbare</strain>
    </source>
</reference>
<feature type="compositionally biased region" description="Low complexity" evidence="1">
    <location>
        <begin position="49"/>
        <end position="59"/>
    </location>
</feature>
<dbReference type="AlphaFoldDB" id="Q65WS5"/>
<feature type="compositionally biased region" description="Low complexity" evidence="1">
    <location>
        <begin position="283"/>
        <end position="292"/>
    </location>
</feature>
<gene>
    <name evidence="2" type="ORF">OSJNBa0022B03.6</name>
</gene>
<dbReference type="Proteomes" id="UP000000763">
    <property type="component" value="Chromosome 5"/>
</dbReference>
<feature type="region of interest" description="Disordered" evidence="1">
    <location>
        <begin position="1"/>
        <end position="393"/>
    </location>
</feature>
<feature type="compositionally biased region" description="Basic and acidic residues" evidence="1">
    <location>
        <begin position="350"/>
        <end position="361"/>
    </location>
</feature>
<evidence type="ECO:0000313" key="2">
    <source>
        <dbReference type="EMBL" id="AAU44117.1"/>
    </source>
</evidence>
<sequence length="393" mass="41664">MNRVPTSWGFVYPRVNKDEDRAARGRDPYHHATRRGNDNDERARRRRPGTTGTNGEGTTSAAILGRRRDAAGTRPAHLTNADDGRERLDGGTNATTTGNDGRTTTTTTGASEETTRAAGGSCTETGTTDVGDDEDGEASTGDGVPAKQRSSWRRGQRGDVDRRTGDVQEPAGGGEVLDADEEATPASFGRGGGDAGDEGGVAEPREVVATSAGARETRQWRPEVEQWRQRHCFAGEDASPRADRGRGGGCEAEEGDGTAGRRSGKAVGAAGGVQRHGRERATAGRARGNGAHARARARHGREGAARVGPGGRPRRRGGGGGLGRAGREGRGGKRQPGRERGEGAGPRGRGAQEEGEKEWERKRGRKRRLRPRAEGREGGLWAKIGPKEKEDYF</sequence>
<feature type="compositionally biased region" description="Basic and acidic residues" evidence="1">
    <location>
        <begin position="156"/>
        <end position="166"/>
    </location>
</feature>
<protein>
    <recommendedName>
        <fullName evidence="4">Pr1-like protein</fullName>
    </recommendedName>
</protein>
<evidence type="ECO:0000256" key="1">
    <source>
        <dbReference type="SAM" id="MobiDB-lite"/>
    </source>
</evidence>
<name>Q65WS5_ORYSJ</name>
<dbReference type="EMBL" id="AC137612">
    <property type="protein sequence ID" value="AAU44117.1"/>
    <property type="molecule type" value="Genomic_DNA"/>
</dbReference>